<sequence length="53" mass="6023">MTTTTLLHRPTGPRTPLDRVQQIFSIVSAKLAEIYGRQGSVEPKTESWRYFSA</sequence>
<dbReference type="EMBL" id="FODE01000009">
    <property type="protein sequence ID" value="SEN53835.1"/>
    <property type="molecule type" value="Genomic_DNA"/>
</dbReference>
<gene>
    <name evidence="1" type="ORF">SAMN04489859_100917</name>
</gene>
<organism evidence="1 2">
    <name type="scientific">Paracoccus alcaliphilus</name>
    <dbReference type="NCBI Taxonomy" id="34002"/>
    <lineage>
        <taxon>Bacteria</taxon>
        <taxon>Pseudomonadati</taxon>
        <taxon>Pseudomonadota</taxon>
        <taxon>Alphaproteobacteria</taxon>
        <taxon>Rhodobacterales</taxon>
        <taxon>Paracoccaceae</taxon>
        <taxon>Paracoccus</taxon>
    </lineage>
</organism>
<dbReference type="AlphaFoldDB" id="A0A1H8HCJ3"/>
<name>A0A1H8HCJ3_9RHOB</name>
<evidence type="ECO:0000313" key="1">
    <source>
        <dbReference type="EMBL" id="SEN53835.1"/>
    </source>
</evidence>
<evidence type="ECO:0000313" key="2">
    <source>
        <dbReference type="Proteomes" id="UP000199054"/>
    </source>
</evidence>
<accession>A0A1H8HCJ3</accession>
<keyword evidence="2" id="KW-1185">Reference proteome</keyword>
<dbReference type="Proteomes" id="UP000199054">
    <property type="component" value="Unassembled WGS sequence"/>
</dbReference>
<proteinExistence type="predicted"/>
<dbReference type="RefSeq" id="WP_170851784.1">
    <property type="nucleotide sequence ID" value="NZ_CP067126.1"/>
</dbReference>
<reference evidence="1 2" key="1">
    <citation type="submission" date="2016-10" db="EMBL/GenBank/DDBJ databases">
        <authorList>
            <person name="de Groot N.N."/>
        </authorList>
    </citation>
    <scope>NUCLEOTIDE SEQUENCE [LARGE SCALE GENOMIC DNA]</scope>
    <source>
        <strain evidence="1 2">DSM 8512</strain>
    </source>
</reference>
<protein>
    <submittedName>
        <fullName evidence="1">Uncharacterized protein</fullName>
    </submittedName>
</protein>